<dbReference type="EMBL" id="JAJJMB010010087">
    <property type="protein sequence ID" value="KAI3910931.1"/>
    <property type="molecule type" value="Genomic_DNA"/>
</dbReference>
<keyword evidence="2" id="KW-0378">Hydrolase</keyword>
<feature type="compositionally biased region" description="Basic and acidic residues" evidence="3">
    <location>
        <begin position="62"/>
        <end position="76"/>
    </location>
</feature>
<accession>A0AAD4SLM4</accession>
<evidence type="ECO:0000256" key="1">
    <source>
        <dbReference type="ARBA" id="ARBA00022786"/>
    </source>
</evidence>
<name>A0AAD4SLM4_9MAGN</name>
<keyword evidence="5" id="KW-1185">Reference proteome</keyword>
<sequence>MLFKLEISFRDFDQLVLHVFIKISDSIKAHLEELVDKDATERSEVAREAFLAELALDSKKGNYKGGDFKHNQEKMKDKKKNRDHRKAKNLKASGGSEQLPHKITAERIHFSVTNDSQPDSEIIVGVVGDDLSQEEEDCRRQLELEAEESKLEETMEYQRRIGNVARLNCLLTSVATH</sequence>
<dbReference type="PANTHER" id="PTHR22975">
    <property type="entry name" value="UBIQUITIN SPECIFIC PROTEINASE"/>
    <property type="match status" value="1"/>
</dbReference>
<feature type="region of interest" description="Disordered" evidence="3">
    <location>
        <begin position="62"/>
        <end position="95"/>
    </location>
</feature>
<comment type="caution">
    <text evidence="4">The sequence shown here is derived from an EMBL/GenBank/DDBJ whole genome shotgun (WGS) entry which is preliminary data.</text>
</comment>
<dbReference type="AlphaFoldDB" id="A0AAD4SLM4"/>
<evidence type="ECO:0000313" key="5">
    <source>
        <dbReference type="Proteomes" id="UP001202328"/>
    </source>
</evidence>
<organism evidence="4 5">
    <name type="scientific">Papaver atlanticum</name>
    <dbReference type="NCBI Taxonomy" id="357466"/>
    <lineage>
        <taxon>Eukaryota</taxon>
        <taxon>Viridiplantae</taxon>
        <taxon>Streptophyta</taxon>
        <taxon>Embryophyta</taxon>
        <taxon>Tracheophyta</taxon>
        <taxon>Spermatophyta</taxon>
        <taxon>Magnoliopsida</taxon>
        <taxon>Ranunculales</taxon>
        <taxon>Papaveraceae</taxon>
        <taxon>Papaveroideae</taxon>
        <taxon>Papaver</taxon>
    </lineage>
</organism>
<dbReference type="InterPro" id="IPR052398">
    <property type="entry name" value="Ubiquitin_hydrolase_53/54"/>
</dbReference>
<gene>
    <name evidence="4" type="ORF">MKW98_022618</name>
</gene>
<evidence type="ECO:0000256" key="3">
    <source>
        <dbReference type="SAM" id="MobiDB-lite"/>
    </source>
</evidence>
<dbReference type="Proteomes" id="UP001202328">
    <property type="component" value="Unassembled WGS sequence"/>
</dbReference>
<proteinExistence type="predicted"/>
<dbReference type="PANTHER" id="PTHR22975:SF9">
    <property type="entry name" value="ECHINUS SPLICE FORM 3"/>
    <property type="match status" value="1"/>
</dbReference>
<protein>
    <submittedName>
        <fullName evidence="4">Uncharacterized protein</fullName>
    </submittedName>
</protein>
<feature type="compositionally biased region" description="Basic residues" evidence="3">
    <location>
        <begin position="77"/>
        <end position="89"/>
    </location>
</feature>
<dbReference type="GO" id="GO:0016787">
    <property type="term" value="F:hydrolase activity"/>
    <property type="evidence" value="ECO:0007669"/>
    <property type="project" value="UniProtKB-KW"/>
</dbReference>
<evidence type="ECO:0000256" key="2">
    <source>
        <dbReference type="ARBA" id="ARBA00022801"/>
    </source>
</evidence>
<reference evidence="4" key="1">
    <citation type="submission" date="2022-04" db="EMBL/GenBank/DDBJ databases">
        <title>A functionally conserved STORR gene fusion in Papaver species that diverged 16.8 million years ago.</title>
        <authorList>
            <person name="Catania T."/>
        </authorList>
    </citation>
    <scope>NUCLEOTIDE SEQUENCE</scope>
    <source>
        <strain evidence="4">S-188037</strain>
    </source>
</reference>
<evidence type="ECO:0000313" key="4">
    <source>
        <dbReference type="EMBL" id="KAI3910931.1"/>
    </source>
</evidence>
<keyword evidence="1" id="KW-0833">Ubl conjugation pathway</keyword>